<dbReference type="AlphaFoldDB" id="A0A8S0FK89"/>
<name>A0A8S0FK89_ECOLX</name>
<comment type="subcellular location">
    <subcellularLocation>
        <location evidence="2 10">Cytoplasm</location>
    </subcellularLocation>
</comment>
<comment type="function">
    <text evidence="10">An essential GTPase which binds GTP, GDP and possibly (p)ppGpp with moderate affinity, with high nucleotide exchange rates and a fairly low GTP hydrolysis rate. Plays a role in control of the cell cycle, stress response, ribosome biogenesis and in those bacteria that undergo differentiation, in morphogenesis control.</text>
</comment>
<keyword evidence="4 10" id="KW-0963">Cytoplasm</keyword>
<dbReference type="InterPro" id="IPR027417">
    <property type="entry name" value="P-loop_NTPase"/>
</dbReference>
<gene>
    <name evidence="14" type="primary">obgE</name>
    <name evidence="10" type="synonym">obg</name>
    <name evidence="14" type="ORF">EIMP300_19780</name>
</gene>
<evidence type="ECO:0000256" key="10">
    <source>
        <dbReference type="HAMAP-Rule" id="MF_01454"/>
    </source>
</evidence>
<dbReference type="InterPro" id="IPR031167">
    <property type="entry name" value="G_OBG"/>
</dbReference>
<dbReference type="CDD" id="cd01898">
    <property type="entry name" value="Obg"/>
    <property type="match status" value="1"/>
</dbReference>
<dbReference type="PANTHER" id="PTHR11702:SF31">
    <property type="entry name" value="MITOCHONDRIAL RIBOSOME-ASSOCIATED GTPASE 2"/>
    <property type="match status" value="1"/>
</dbReference>
<dbReference type="Pfam" id="PF01926">
    <property type="entry name" value="MMR_HSR1"/>
    <property type="match status" value="1"/>
</dbReference>
<dbReference type="HAMAP" id="MF_01454">
    <property type="entry name" value="GTPase_Obg"/>
    <property type="match status" value="1"/>
</dbReference>
<dbReference type="PANTHER" id="PTHR11702">
    <property type="entry name" value="DEVELOPMENTALLY REGULATED GTP-BINDING PROTEIN-RELATED"/>
    <property type="match status" value="1"/>
</dbReference>
<evidence type="ECO:0000259" key="13">
    <source>
        <dbReference type="PROSITE" id="PS51883"/>
    </source>
</evidence>
<dbReference type="PRINTS" id="PR00326">
    <property type="entry name" value="GTP1OBG"/>
</dbReference>
<proteinExistence type="inferred from homology"/>
<dbReference type="SUPFAM" id="SSF52540">
    <property type="entry name" value="P-loop containing nucleoside triphosphate hydrolases"/>
    <property type="match status" value="1"/>
</dbReference>
<feature type="binding site" evidence="10">
    <location>
        <position position="173"/>
    </location>
    <ligand>
        <name>Mg(2+)</name>
        <dbReference type="ChEBI" id="CHEBI:18420"/>
    </ligand>
</feature>
<dbReference type="NCBIfam" id="TIGR02729">
    <property type="entry name" value="Obg_CgtA"/>
    <property type="match status" value="1"/>
</dbReference>
<dbReference type="GO" id="GO:0019003">
    <property type="term" value="F:GDP binding"/>
    <property type="evidence" value="ECO:0007669"/>
    <property type="project" value="UniProtKB-ARBA"/>
</dbReference>
<feature type="region of interest" description="Disordered" evidence="11">
    <location>
        <begin position="127"/>
        <end position="147"/>
    </location>
</feature>
<comment type="subunit">
    <text evidence="10">Monomer.</text>
</comment>
<dbReference type="EMBL" id="AP022360">
    <property type="protein sequence ID" value="BBU80578.1"/>
    <property type="molecule type" value="Genomic_DNA"/>
</dbReference>
<evidence type="ECO:0000256" key="3">
    <source>
        <dbReference type="ARBA" id="ARBA00007699"/>
    </source>
</evidence>
<dbReference type="GO" id="GO:0043022">
    <property type="term" value="F:ribosome binding"/>
    <property type="evidence" value="ECO:0007669"/>
    <property type="project" value="UniProtKB-ARBA"/>
</dbReference>
<organism evidence="14 15">
    <name type="scientific">Escherichia coli</name>
    <dbReference type="NCBI Taxonomy" id="562"/>
    <lineage>
        <taxon>Bacteria</taxon>
        <taxon>Pseudomonadati</taxon>
        <taxon>Pseudomonadota</taxon>
        <taxon>Gammaproteobacteria</taxon>
        <taxon>Enterobacterales</taxon>
        <taxon>Enterobacteriaceae</taxon>
        <taxon>Escherichia</taxon>
    </lineage>
</organism>
<comment type="similarity">
    <text evidence="3 10">Belongs to the TRAFAC class OBG-HflX-like GTPase superfamily. OBG GTPase family.</text>
</comment>
<dbReference type="GO" id="GO:0000287">
    <property type="term" value="F:magnesium ion binding"/>
    <property type="evidence" value="ECO:0007669"/>
    <property type="project" value="InterPro"/>
</dbReference>
<dbReference type="PROSITE" id="PS51710">
    <property type="entry name" value="G_OBG"/>
    <property type="match status" value="1"/>
</dbReference>
<dbReference type="GO" id="GO:0042254">
    <property type="term" value="P:ribosome biogenesis"/>
    <property type="evidence" value="ECO:0007669"/>
    <property type="project" value="UniProtKB-UniRule"/>
</dbReference>
<dbReference type="PIRSF" id="PIRSF002401">
    <property type="entry name" value="GTP_bd_Obg/CgtA"/>
    <property type="match status" value="1"/>
</dbReference>
<dbReference type="Gene3D" id="2.70.210.12">
    <property type="entry name" value="GTP1/OBG domain"/>
    <property type="match status" value="1"/>
</dbReference>
<dbReference type="GO" id="GO:0005737">
    <property type="term" value="C:cytoplasm"/>
    <property type="evidence" value="ECO:0007669"/>
    <property type="project" value="UniProtKB-SubCell"/>
</dbReference>
<dbReference type="NCBIfam" id="NF008956">
    <property type="entry name" value="PRK12299.1"/>
    <property type="match status" value="1"/>
</dbReference>
<feature type="domain" description="Obg" evidence="13">
    <location>
        <begin position="1"/>
        <end position="159"/>
    </location>
</feature>
<dbReference type="InterPro" id="IPR014100">
    <property type="entry name" value="GTP-bd_Obg/CgtA"/>
</dbReference>
<evidence type="ECO:0000256" key="8">
    <source>
        <dbReference type="ARBA" id="ARBA00022842"/>
    </source>
</evidence>
<accession>A0A8S0FK89</accession>
<keyword evidence="9 10" id="KW-0342">GTP-binding</keyword>
<feature type="compositionally biased region" description="Polar residues" evidence="11">
    <location>
        <begin position="129"/>
        <end position="145"/>
    </location>
</feature>
<evidence type="ECO:0000256" key="4">
    <source>
        <dbReference type="ARBA" id="ARBA00022490"/>
    </source>
</evidence>
<keyword evidence="6 10" id="KW-0547">Nucleotide-binding</keyword>
<dbReference type="GO" id="GO:0003924">
    <property type="term" value="F:GTPase activity"/>
    <property type="evidence" value="ECO:0007669"/>
    <property type="project" value="UniProtKB-UniRule"/>
</dbReference>
<feature type="binding site" evidence="10">
    <location>
        <begin position="316"/>
        <end position="318"/>
    </location>
    <ligand>
        <name>GTP</name>
        <dbReference type="ChEBI" id="CHEBI:37565"/>
    </ligand>
</feature>
<evidence type="ECO:0000256" key="2">
    <source>
        <dbReference type="ARBA" id="ARBA00004496"/>
    </source>
</evidence>
<evidence type="ECO:0000259" key="12">
    <source>
        <dbReference type="PROSITE" id="PS51710"/>
    </source>
</evidence>
<dbReference type="NCBIfam" id="NF008955">
    <property type="entry name" value="PRK12297.1"/>
    <property type="match status" value="1"/>
</dbReference>
<evidence type="ECO:0000313" key="15">
    <source>
        <dbReference type="Proteomes" id="UP000467488"/>
    </source>
</evidence>
<evidence type="ECO:0000256" key="5">
    <source>
        <dbReference type="ARBA" id="ARBA00022723"/>
    </source>
</evidence>
<dbReference type="GO" id="GO:0005525">
    <property type="term" value="F:GTP binding"/>
    <property type="evidence" value="ECO:0007669"/>
    <property type="project" value="UniProtKB-UniRule"/>
</dbReference>
<dbReference type="EC" id="3.6.5.-" evidence="10"/>
<feature type="binding site" evidence="10">
    <location>
        <begin position="285"/>
        <end position="288"/>
    </location>
    <ligand>
        <name>GTP</name>
        <dbReference type="ChEBI" id="CHEBI:37565"/>
    </ligand>
</feature>
<feature type="binding site" evidence="10">
    <location>
        <position position="193"/>
    </location>
    <ligand>
        <name>Mg(2+)</name>
        <dbReference type="ChEBI" id="CHEBI:18420"/>
    </ligand>
</feature>
<evidence type="ECO:0000256" key="7">
    <source>
        <dbReference type="ARBA" id="ARBA00022801"/>
    </source>
</evidence>
<dbReference type="Pfam" id="PF01018">
    <property type="entry name" value="GTP1_OBG"/>
    <property type="match status" value="1"/>
</dbReference>
<dbReference type="InterPro" id="IPR006073">
    <property type="entry name" value="GTP-bd"/>
</dbReference>
<evidence type="ECO:0000256" key="9">
    <source>
        <dbReference type="ARBA" id="ARBA00023134"/>
    </source>
</evidence>
<sequence length="424" mass="46918">MKFVDEASILVVAGDGGNGCVSFRREKYIPKGGPDGGDGGDGGDVWMEADENLNTLIDYRFEKSFRAERGQNGASRDCTGKRGKDVTIKVPVGTRVIDQGTGETMGDMTKHGQRLLVAKGGWHGLGNTRFKSSVNRTPRQKTNGTPGDKRELLLELMLLADVGMLGMPNAGKSTFIRAVSAAKPKVADYPFTTLVPSLGVVRMDNEKSFVVADIPGLIEGALSAEGAGLGIRFLKHLERCRVLLHLIDIDPIDGTDPVENARIIISELEKYSQDLAAKPRWLVFNKIDLLDKAEAEEKAKAIAEALGWEDKYYLISAASGLGVKDLCWDVMTFIIENPVVQAEEAKQPEKVEFMWDDYHRQQLEEIAEEDDEDWDDDWDEDDEEGMLLSSFTSVNQQNPGHVPGFLFRLIILINIFIQTAFKTH</sequence>
<dbReference type="Gene3D" id="3.40.50.300">
    <property type="entry name" value="P-loop containing nucleotide triphosphate hydrolases"/>
    <property type="match status" value="1"/>
</dbReference>
<dbReference type="InterPro" id="IPR036726">
    <property type="entry name" value="GTP1_OBG_dom_sf"/>
</dbReference>
<evidence type="ECO:0000313" key="14">
    <source>
        <dbReference type="EMBL" id="BBU80578.1"/>
    </source>
</evidence>
<keyword evidence="8 10" id="KW-0460">Magnesium</keyword>
<keyword evidence="5 10" id="KW-0479">Metal-binding</keyword>
<evidence type="ECO:0000256" key="6">
    <source>
        <dbReference type="ARBA" id="ARBA00022741"/>
    </source>
</evidence>
<reference evidence="14 15" key="1">
    <citation type="submission" date="2020-01" db="EMBL/GenBank/DDBJ databases">
        <title>Dynamics of blaIMP-6 dissemination in carbapenem resistant Enterobacteriacea isolated from regional surveillance in Osaka, Japan.</title>
        <authorList>
            <person name="Abe R."/>
            <person name="Akeda Y."/>
            <person name="Sugawara Y."/>
            <person name="Yamamoto N."/>
            <person name="Tomono K."/>
            <person name="Takeuchi D."/>
            <person name="Kawahara R."/>
            <person name="Hamada S."/>
        </authorList>
    </citation>
    <scope>NUCLEOTIDE SEQUENCE [LARGE SCALE GENOMIC DNA]</scope>
    <source>
        <strain evidence="14 15">E300</strain>
    </source>
</reference>
<comment type="cofactor">
    <cofactor evidence="1 10">
        <name>Mg(2+)</name>
        <dbReference type="ChEBI" id="CHEBI:18420"/>
    </cofactor>
</comment>
<dbReference type="FunFam" id="3.40.50.300:FF:000185">
    <property type="entry name" value="GTPase Obg"/>
    <property type="match status" value="1"/>
</dbReference>
<dbReference type="PROSITE" id="PS51883">
    <property type="entry name" value="OBG"/>
    <property type="match status" value="1"/>
</dbReference>
<keyword evidence="7 10" id="KW-0378">Hydrolase</keyword>
<dbReference type="Proteomes" id="UP000467488">
    <property type="component" value="Chromosome"/>
</dbReference>
<feature type="binding site" evidence="10">
    <location>
        <begin position="191"/>
        <end position="195"/>
    </location>
    <ligand>
        <name>GTP</name>
        <dbReference type="ChEBI" id="CHEBI:37565"/>
    </ligand>
</feature>
<evidence type="ECO:0000256" key="1">
    <source>
        <dbReference type="ARBA" id="ARBA00001946"/>
    </source>
</evidence>
<dbReference type="FunFam" id="2.70.210.12:FF:000001">
    <property type="entry name" value="GTPase Obg"/>
    <property type="match status" value="1"/>
</dbReference>
<dbReference type="InterPro" id="IPR045086">
    <property type="entry name" value="OBG_GTPase"/>
</dbReference>
<dbReference type="SUPFAM" id="SSF82051">
    <property type="entry name" value="Obg GTP-binding protein N-terminal domain"/>
    <property type="match status" value="1"/>
</dbReference>
<dbReference type="InterPro" id="IPR006169">
    <property type="entry name" value="GTP1_OBG_dom"/>
</dbReference>
<protein>
    <recommendedName>
        <fullName evidence="10">GTPase Obg</fullName>
        <ecNumber evidence="10">3.6.5.-</ecNumber>
    </recommendedName>
    <alternativeName>
        <fullName evidence="10">GTP-binding protein Obg</fullName>
    </alternativeName>
</protein>
<feature type="domain" description="OBG-type G" evidence="12">
    <location>
        <begin position="160"/>
        <end position="335"/>
    </location>
</feature>
<feature type="binding site" evidence="10">
    <location>
        <begin position="166"/>
        <end position="173"/>
    </location>
    <ligand>
        <name>GTP</name>
        <dbReference type="ChEBI" id="CHEBI:37565"/>
    </ligand>
</feature>
<evidence type="ECO:0000256" key="11">
    <source>
        <dbReference type="SAM" id="MobiDB-lite"/>
    </source>
</evidence>
<feature type="binding site" evidence="10">
    <location>
        <begin position="213"/>
        <end position="216"/>
    </location>
    <ligand>
        <name>GTP</name>
        <dbReference type="ChEBI" id="CHEBI:37565"/>
    </ligand>
</feature>